<dbReference type="InterPro" id="IPR051608">
    <property type="entry name" value="RQC_Subunit_NEMF"/>
</dbReference>
<dbReference type="GO" id="GO:1990112">
    <property type="term" value="C:RQC complex"/>
    <property type="evidence" value="ECO:0007669"/>
    <property type="project" value="TreeGrafter"/>
</dbReference>
<sequence>MDLEEHIQNLKVEFQKNDLSDNDHSEKDDKEKTVDSKENGVNYEEIVNSNINDIEEENLIEDEGDNLQSKTEETLKKEDSSSSEEEKIDIADEEYEEDEKNEAGENKESEYLKIVNSLTGAPLPQDILLYAIPVVAPYSALQNVKKAKLVPDSKIKRGRCAKAVIEYFLRDKTISAREKDLIKAIQKDQDLARNLPNKVKLVATNLHNNIKRKK</sequence>
<proteinExistence type="predicted"/>
<evidence type="ECO:0000313" key="3">
    <source>
        <dbReference type="EMBL" id="KAK4337273.1"/>
    </source>
</evidence>
<evidence type="ECO:0000259" key="2">
    <source>
        <dbReference type="Pfam" id="PF11923"/>
    </source>
</evidence>
<dbReference type="EMBL" id="JAVYJV010000041">
    <property type="protein sequence ID" value="KAK4337273.1"/>
    <property type="molecule type" value="Genomic_DNA"/>
</dbReference>
<feature type="compositionally biased region" description="Acidic residues" evidence="1">
    <location>
        <begin position="91"/>
        <end position="100"/>
    </location>
</feature>
<feature type="compositionally biased region" description="Basic and acidic residues" evidence="1">
    <location>
        <begin position="1"/>
        <end position="38"/>
    </location>
</feature>
<accession>A0AAE1QPN0</accession>
<dbReference type="AlphaFoldDB" id="A0AAE1QPN0"/>
<feature type="compositionally biased region" description="Basic and acidic residues" evidence="1">
    <location>
        <begin position="70"/>
        <end position="90"/>
    </location>
</feature>
<evidence type="ECO:0000256" key="1">
    <source>
        <dbReference type="SAM" id="MobiDB-lite"/>
    </source>
</evidence>
<evidence type="ECO:0000313" key="4">
    <source>
        <dbReference type="Proteomes" id="UP001291623"/>
    </source>
</evidence>
<dbReference type="Pfam" id="PF11923">
    <property type="entry name" value="NFACT-C"/>
    <property type="match status" value="1"/>
</dbReference>
<reference evidence="3" key="1">
    <citation type="submission" date="2023-12" db="EMBL/GenBank/DDBJ databases">
        <title>Genome assembly of Anisodus tanguticus.</title>
        <authorList>
            <person name="Wang Y.-J."/>
        </authorList>
    </citation>
    <scope>NUCLEOTIDE SEQUENCE</scope>
    <source>
        <strain evidence="3">KB-2021</strain>
        <tissue evidence="3">Leaf</tissue>
    </source>
</reference>
<dbReference type="PANTHER" id="PTHR15239">
    <property type="entry name" value="NUCLEAR EXPORT MEDIATOR FACTOR NEMF"/>
    <property type="match status" value="1"/>
</dbReference>
<dbReference type="GO" id="GO:0043023">
    <property type="term" value="F:ribosomal large subunit binding"/>
    <property type="evidence" value="ECO:0007669"/>
    <property type="project" value="TreeGrafter"/>
</dbReference>
<dbReference type="GO" id="GO:1990116">
    <property type="term" value="P:ribosome-associated ubiquitin-dependent protein catabolic process"/>
    <property type="evidence" value="ECO:0007669"/>
    <property type="project" value="TreeGrafter"/>
</dbReference>
<keyword evidence="4" id="KW-1185">Reference proteome</keyword>
<dbReference type="GO" id="GO:0000049">
    <property type="term" value="F:tRNA binding"/>
    <property type="evidence" value="ECO:0007669"/>
    <property type="project" value="TreeGrafter"/>
</dbReference>
<dbReference type="PANTHER" id="PTHR15239:SF6">
    <property type="entry name" value="RIBOSOME QUALITY CONTROL COMPLEX SUBUNIT NEMF"/>
    <property type="match status" value="1"/>
</dbReference>
<dbReference type="Proteomes" id="UP001291623">
    <property type="component" value="Unassembled WGS sequence"/>
</dbReference>
<feature type="domain" description="NFACT protein C-terminal" evidence="2">
    <location>
        <begin position="109"/>
        <end position="202"/>
    </location>
</feature>
<name>A0AAE1QPN0_9SOLA</name>
<dbReference type="GO" id="GO:0072344">
    <property type="term" value="P:rescue of stalled ribosome"/>
    <property type="evidence" value="ECO:0007669"/>
    <property type="project" value="TreeGrafter"/>
</dbReference>
<comment type="caution">
    <text evidence="3">The sequence shown here is derived from an EMBL/GenBank/DDBJ whole genome shotgun (WGS) entry which is preliminary data.</text>
</comment>
<organism evidence="3 4">
    <name type="scientific">Anisodus tanguticus</name>
    <dbReference type="NCBI Taxonomy" id="243964"/>
    <lineage>
        <taxon>Eukaryota</taxon>
        <taxon>Viridiplantae</taxon>
        <taxon>Streptophyta</taxon>
        <taxon>Embryophyta</taxon>
        <taxon>Tracheophyta</taxon>
        <taxon>Spermatophyta</taxon>
        <taxon>Magnoliopsida</taxon>
        <taxon>eudicotyledons</taxon>
        <taxon>Gunneridae</taxon>
        <taxon>Pentapetalae</taxon>
        <taxon>asterids</taxon>
        <taxon>lamiids</taxon>
        <taxon>Solanales</taxon>
        <taxon>Solanaceae</taxon>
        <taxon>Solanoideae</taxon>
        <taxon>Hyoscyameae</taxon>
        <taxon>Anisodus</taxon>
    </lineage>
</organism>
<feature type="region of interest" description="Disordered" evidence="1">
    <location>
        <begin position="1"/>
        <end position="105"/>
    </location>
</feature>
<gene>
    <name evidence="3" type="ORF">RND71_043271</name>
</gene>
<protein>
    <recommendedName>
        <fullName evidence="2">NFACT protein C-terminal domain-containing protein</fullName>
    </recommendedName>
</protein>
<feature type="compositionally biased region" description="Acidic residues" evidence="1">
    <location>
        <begin position="53"/>
        <end position="65"/>
    </location>
</feature>
<dbReference type="InterPro" id="IPR021846">
    <property type="entry name" value="NFACT-C"/>
</dbReference>